<dbReference type="InParanoid" id="G8YVU2"/>
<evidence type="ECO:0000256" key="2">
    <source>
        <dbReference type="ARBA" id="ARBA00023180"/>
    </source>
</evidence>
<dbReference type="OMA" id="VHYERAN"/>
<evidence type="ECO:0000256" key="3">
    <source>
        <dbReference type="ARBA" id="ARBA00023369"/>
    </source>
</evidence>
<dbReference type="Proteomes" id="UP000005222">
    <property type="component" value="Chromosome A"/>
</dbReference>
<gene>
    <name evidence="5" type="primary">Piso0_000583</name>
    <name evidence="5" type="ORF">GNLVRS01_PISO0A12540g</name>
    <name evidence="6" type="ORF">GNLVRS01_PISO0B12607g</name>
</gene>
<dbReference type="AlphaFoldDB" id="G8YVU2"/>
<dbReference type="OrthoDB" id="2373480at2759"/>
<dbReference type="HOGENOM" id="CLU_029538_5_0_1"/>
<evidence type="ECO:0000313" key="5">
    <source>
        <dbReference type="EMBL" id="CCE72975.1"/>
    </source>
</evidence>
<keyword evidence="7" id="KW-1185">Reference proteome</keyword>
<dbReference type="GO" id="GO:0004806">
    <property type="term" value="F:triacylglycerol lipase activity"/>
    <property type="evidence" value="ECO:0007669"/>
    <property type="project" value="UniProtKB-EC"/>
</dbReference>
<dbReference type="Pfam" id="PF03583">
    <property type="entry name" value="LIP"/>
    <property type="match status" value="1"/>
</dbReference>
<dbReference type="EMBL" id="FO082058">
    <property type="protein sequence ID" value="CCE73536.1"/>
    <property type="molecule type" value="Genomic_DNA"/>
</dbReference>
<dbReference type="Gene3D" id="1.10.260.130">
    <property type="match status" value="1"/>
</dbReference>
<sequence length="477" mass="52300">MNFNFLFLLFVYLFTIERASAAVTPTLKPDQDPFYKAPQGYENATLGTVLRMRRPPQKLRSVYFPVNIKGSWQIMVRSSDTFGNPTTVVATIMEPYNADPSKLVAYLTAEDSACVNCAPSYAFLSGSSNTTKSTQVEMAFIRTMLERGWYVMTPDYEGPNAAFTAGILSGHTTLDAIRGTINSRNETGISDNVKTIIYGYSGGSYAGGWAAAIQPTYAKDLKPYLAGATLGGMVPNITQIAVSIDGTQFVGLTAMAIVGLLKEYPKVQSYMKGQILHNDTSFKAAYELCLLDAYAHFKNQSMFEGPNRYIKDGWGIFDGTVVSEAIYENTLGVSKDQVPEIPIFVYHGLKDTLSPFANVEKMYNSWCDWGIDSFEFAVDESAGHLSEIVLGCPASFAWIEKIFNGEAPVKGCQRTDRLNNLMYPGSSYSLYSFFQSAFVALLGGNIGPNGEGLDSSSSNSTNKRDLWNGLPGYSISY</sequence>
<dbReference type="EMBL" id="FO082059">
    <property type="protein sequence ID" value="CCE72975.1"/>
    <property type="molecule type" value="Genomic_DNA"/>
</dbReference>
<proteinExistence type="predicted"/>
<dbReference type="GO" id="GO:0016042">
    <property type="term" value="P:lipid catabolic process"/>
    <property type="evidence" value="ECO:0007669"/>
    <property type="project" value="InterPro"/>
</dbReference>
<evidence type="ECO:0000313" key="7">
    <source>
        <dbReference type="Proteomes" id="UP000005222"/>
    </source>
</evidence>
<protein>
    <submittedName>
        <fullName evidence="5">Piso0_000583 protein</fullName>
    </submittedName>
</protein>
<accession>G8YVU2</accession>
<dbReference type="InterPro" id="IPR005152">
    <property type="entry name" value="Lipase_secreted"/>
</dbReference>
<evidence type="ECO:0000313" key="6">
    <source>
        <dbReference type="EMBL" id="CCE73536.1"/>
    </source>
</evidence>
<dbReference type="eggNOG" id="ENOG502QRF9">
    <property type="taxonomic scope" value="Eukaryota"/>
</dbReference>
<dbReference type="PIRSF" id="PIRSF029171">
    <property type="entry name" value="Esterase_LipA"/>
    <property type="match status" value="1"/>
</dbReference>
<evidence type="ECO:0000256" key="4">
    <source>
        <dbReference type="SAM" id="SignalP"/>
    </source>
</evidence>
<dbReference type="SUPFAM" id="SSF53474">
    <property type="entry name" value="alpha/beta-Hydrolases"/>
    <property type="match status" value="1"/>
</dbReference>
<reference evidence="5" key="1">
    <citation type="submission" date="2011-10" db="EMBL/GenBank/DDBJ databases">
        <authorList>
            <person name="Genoscope - CEA"/>
        </authorList>
    </citation>
    <scope>NUCLEOTIDE SEQUENCE</scope>
    <source>
        <strain evidence="5">CBS 7064</strain>
    </source>
</reference>
<dbReference type="Gene3D" id="3.40.50.1820">
    <property type="entry name" value="alpha/beta hydrolase"/>
    <property type="match status" value="1"/>
</dbReference>
<dbReference type="PANTHER" id="PTHR34853">
    <property type="match status" value="1"/>
</dbReference>
<dbReference type="Proteomes" id="UP000005222">
    <property type="component" value="Chromosome B"/>
</dbReference>
<keyword evidence="1 4" id="KW-0732">Signal</keyword>
<feature type="signal peptide" evidence="4">
    <location>
        <begin position="1"/>
        <end position="21"/>
    </location>
</feature>
<comment type="catalytic activity">
    <reaction evidence="3">
        <text>a triacylglycerol + H2O = a diacylglycerol + a fatty acid + H(+)</text>
        <dbReference type="Rhea" id="RHEA:12044"/>
        <dbReference type="ChEBI" id="CHEBI:15377"/>
        <dbReference type="ChEBI" id="CHEBI:15378"/>
        <dbReference type="ChEBI" id="CHEBI:17855"/>
        <dbReference type="ChEBI" id="CHEBI:18035"/>
        <dbReference type="ChEBI" id="CHEBI:28868"/>
        <dbReference type="EC" id="3.1.1.3"/>
    </reaction>
    <physiologicalReaction direction="left-to-right" evidence="3">
        <dbReference type="Rhea" id="RHEA:12045"/>
    </physiologicalReaction>
</comment>
<reference evidence="7" key="2">
    <citation type="journal article" date="2012" name="G3 (Bethesda)">
        <title>Pichia sorbitophila, an interspecies yeast hybrid reveals early steps of genome resolution following polyploidization.</title>
        <authorList>
            <person name="Leh Louis V."/>
            <person name="Despons L."/>
            <person name="Friedrich A."/>
            <person name="Martin T."/>
            <person name="Durrens P."/>
            <person name="Casaregola S."/>
            <person name="Neuveglise C."/>
            <person name="Fairhead C."/>
            <person name="Marck C."/>
            <person name="Cruz J.A."/>
            <person name="Straub M.L."/>
            <person name="Kugler V."/>
            <person name="Sacerdot C."/>
            <person name="Uzunov Z."/>
            <person name="Thierry A."/>
            <person name="Weiss S."/>
            <person name="Bleykasten C."/>
            <person name="De Montigny J."/>
            <person name="Jacques N."/>
            <person name="Jung P."/>
            <person name="Lemaire M."/>
            <person name="Mallet S."/>
            <person name="Morel G."/>
            <person name="Richard G.F."/>
            <person name="Sarkar A."/>
            <person name="Savel G."/>
            <person name="Schacherer J."/>
            <person name="Seret M.L."/>
            <person name="Talla E."/>
            <person name="Samson G."/>
            <person name="Jubin C."/>
            <person name="Poulain J."/>
            <person name="Vacherie B."/>
            <person name="Barbe V."/>
            <person name="Pelletier E."/>
            <person name="Sherman D.J."/>
            <person name="Westhof E."/>
            <person name="Weissenbach J."/>
            <person name="Baret P.V."/>
            <person name="Wincker P."/>
            <person name="Gaillardin C."/>
            <person name="Dujon B."/>
            <person name="Souciet J.L."/>
        </authorList>
    </citation>
    <scope>NUCLEOTIDE SEQUENCE [LARGE SCALE GENOMIC DNA]</scope>
    <source>
        <strain evidence="7">ATCC MYA-4447 / BCRC 22081 / CBS 7064 / NBRC 10061 / NRRL Y-12695</strain>
    </source>
</reference>
<evidence type="ECO:0000256" key="1">
    <source>
        <dbReference type="ARBA" id="ARBA00022729"/>
    </source>
</evidence>
<feature type="chain" id="PRO_5007664865" evidence="4">
    <location>
        <begin position="22"/>
        <end position="477"/>
    </location>
</feature>
<dbReference type="PANTHER" id="PTHR34853:SF1">
    <property type="entry name" value="LIPASE 5"/>
    <property type="match status" value="1"/>
</dbReference>
<organism evidence="5 7">
    <name type="scientific">Pichia sorbitophila (strain ATCC MYA-4447 / BCRC 22081 / CBS 7064 / NBRC 10061 / NRRL Y-12695)</name>
    <name type="common">Hybrid yeast</name>
    <dbReference type="NCBI Taxonomy" id="559304"/>
    <lineage>
        <taxon>Eukaryota</taxon>
        <taxon>Fungi</taxon>
        <taxon>Dikarya</taxon>
        <taxon>Ascomycota</taxon>
        <taxon>Saccharomycotina</taxon>
        <taxon>Pichiomycetes</taxon>
        <taxon>Debaryomycetaceae</taxon>
        <taxon>Millerozyma</taxon>
    </lineage>
</organism>
<name>G8YVU2_PICSO</name>
<dbReference type="InterPro" id="IPR029058">
    <property type="entry name" value="AB_hydrolase_fold"/>
</dbReference>
<keyword evidence="2" id="KW-0325">Glycoprotein</keyword>